<dbReference type="STRING" id="3469.A0A4Y7IC51"/>
<name>A0A4Y7IC51_PAPSO</name>
<dbReference type="GO" id="GO:0006264">
    <property type="term" value="P:mitochondrial DNA replication"/>
    <property type="evidence" value="ECO:0007669"/>
    <property type="project" value="TreeGrafter"/>
</dbReference>
<dbReference type="EMBL" id="CM010715">
    <property type="protein sequence ID" value="RZC45221.1"/>
    <property type="molecule type" value="Genomic_DNA"/>
</dbReference>
<dbReference type="Proteomes" id="UP000316621">
    <property type="component" value="Chromosome 1"/>
</dbReference>
<dbReference type="GO" id="GO:0042645">
    <property type="term" value="C:mitochondrial nucleoid"/>
    <property type="evidence" value="ECO:0007669"/>
    <property type="project" value="TreeGrafter"/>
</dbReference>
<proteinExistence type="predicted"/>
<dbReference type="InterPro" id="IPR012340">
    <property type="entry name" value="NA-bd_OB-fold"/>
</dbReference>
<dbReference type="AlphaFoldDB" id="A0A4Y7IC51"/>
<reference evidence="3 4" key="1">
    <citation type="journal article" date="2018" name="Science">
        <title>The opium poppy genome and morphinan production.</title>
        <authorList>
            <person name="Guo L."/>
            <person name="Winzer T."/>
            <person name="Yang X."/>
            <person name="Li Y."/>
            <person name="Ning Z."/>
            <person name="He Z."/>
            <person name="Teodor R."/>
            <person name="Lu Y."/>
            <person name="Bowser T.A."/>
            <person name="Graham I.A."/>
            <person name="Ye K."/>
        </authorList>
    </citation>
    <scope>NUCLEOTIDE SEQUENCE [LARGE SCALE GENOMIC DNA]</scope>
    <source>
        <strain evidence="4">cv. HN1</strain>
        <tissue evidence="3">Leaves</tissue>
    </source>
</reference>
<dbReference type="PROSITE" id="PS50935">
    <property type="entry name" value="SSB"/>
    <property type="match status" value="1"/>
</dbReference>
<dbReference type="GO" id="GO:0003697">
    <property type="term" value="F:single-stranded DNA binding"/>
    <property type="evidence" value="ECO:0007669"/>
    <property type="project" value="InterPro"/>
</dbReference>
<dbReference type="PANTHER" id="PTHR10302">
    <property type="entry name" value="SINGLE-STRANDED DNA-BINDING PROTEIN"/>
    <property type="match status" value="1"/>
</dbReference>
<organism evidence="3 4">
    <name type="scientific">Papaver somniferum</name>
    <name type="common">Opium poppy</name>
    <dbReference type="NCBI Taxonomy" id="3469"/>
    <lineage>
        <taxon>Eukaryota</taxon>
        <taxon>Viridiplantae</taxon>
        <taxon>Streptophyta</taxon>
        <taxon>Embryophyta</taxon>
        <taxon>Tracheophyta</taxon>
        <taxon>Spermatophyta</taxon>
        <taxon>Magnoliopsida</taxon>
        <taxon>Ranunculales</taxon>
        <taxon>Papaveraceae</taxon>
        <taxon>Papaveroideae</taxon>
        <taxon>Papaver</taxon>
    </lineage>
</organism>
<dbReference type="InterPro" id="IPR011344">
    <property type="entry name" value="ssDNA-bd"/>
</dbReference>
<dbReference type="PANTHER" id="PTHR10302:SF18">
    <property type="entry name" value="PROTEIN OSB1, MITOCHONDRIAL"/>
    <property type="match status" value="1"/>
</dbReference>
<keyword evidence="1 2" id="KW-0238">DNA-binding</keyword>
<evidence type="ECO:0000256" key="1">
    <source>
        <dbReference type="ARBA" id="ARBA00023125"/>
    </source>
</evidence>
<sequence length="297" mass="34447">MKGFGLLPALMRRFSSLSKQKFVRFSHSLADSPGVANSFFDQKKDESLVYKHKLLYQRPDTIEIMKFQQPYFNSVSFIGSVLFPPRLVNSSSNLGAYTWLQVRYPKYPDTNFRIFLSFWNKMAEISLKHVQKDDTIFVSGRLGTMAKVDLSGNETKTFKLVVNELNFVENYPHCETKESEKPGLKVVSEDGDGECPVYVVPPSSNAEDSSCKEEKVDRLRLWQIFFANPREWRDNRERKKTNPKLPDFSHKYTNEALWFKASDPSWVRRQIEQYDSEQVLRGLAKSSTRKSFGDYLG</sequence>
<dbReference type="Gramene" id="RZC45221">
    <property type="protein sequence ID" value="RZC45221"/>
    <property type="gene ID" value="C5167_038162"/>
</dbReference>
<dbReference type="OrthoDB" id="1078367at2759"/>
<evidence type="ECO:0000313" key="3">
    <source>
        <dbReference type="EMBL" id="RZC45221.1"/>
    </source>
</evidence>
<evidence type="ECO:0000256" key="2">
    <source>
        <dbReference type="PROSITE-ProRule" id="PRU00252"/>
    </source>
</evidence>
<dbReference type="Gene3D" id="2.40.50.140">
    <property type="entry name" value="Nucleic acid-binding proteins"/>
    <property type="match status" value="1"/>
</dbReference>
<dbReference type="SUPFAM" id="SSF50249">
    <property type="entry name" value="Nucleic acid-binding proteins"/>
    <property type="match status" value="1"/>
</dbReference>
<evidence type="ECO:0000313" key="4">
    <source>
        <dbReference type="Proteomes" id="UP000316621"/>
    </source>
</evidence>
<gene>
    <name evidence="3" type="ORF">C5167_038162</name>
</gene>
<accession>A0A4Y7IC51</accession>
<protein>
    <submittedName>
        <fullName evidence="3">Uncharacterized protein</fullName>
    </submittedName>
</protein>
<keyword evidence="4" id="KW-1185">Reference proteome</keyword>
<dbReference type="InterPro" id="IPR000424">
    <property type="entry name" value="Primosome_PriB/ssb"/>
</dbReference>